<reference evidence="1 2" key="1">
    <citation type="journal article" date="2018" name="Front. Plant Sci.">
        <title>Red Clover (Trifolium pratense) and Zigzag Clover (T. medium) - A Picture of Genomic Similarities and Differences.</title>
        <authorList>
            <person name="Dluhosova J."/>
            <person name="Istvanek J."/>
            <person name="Nedelnik J."/>
            <person name="Repkova J."/>
        </authorList>
    </citation>
    <scope>NUCLEOTIDE SEQUENCE [LARGE SCALE GENOMIC DNA]</scope>
    <source>
        <strain evidence="2">cv. 10/8</strain>
        <tissue evidence="1">Leaf</tissue>
    </source>
</reference>
<name>A0A392VKT0_9FABA</name>
<proteinExistence type="predicted"/>
<dbReference type="Proteomes" id="UP000265520">
    <property type="component" value="Unassembled WGS sequence"/>
</dbReference>
<dbReference type="EMBL" id="LXQA011154999">
    <property type="protein sequence ID" value="MCI87000.1"/>
    <property type="molecule type" value="Genomic_DNA"/>
</dbReference>
<protein>
    <submittedName>
        <fullName evidence="1">Uncharacterized protein</fullName>
    </submittedName>
</protein>
<comment type="caution">
    <text evidence="1">The sequence shown here is derived from an EMBL/GenBank/DDBJ whole genome shotgun (WGS) entry which is preliminary data.</text>
</comment>
<keyword evidence="2" id="KW-1185">Reference proteome</keyword>
<evidence type="ECO:0000313" key="2">
    <source>
        <dbReference type="Proteomes" id="UP000265520"/>
    </source>
</evidence>
<accession>A0A392VKT0</accession>
<evidence type="ECO:0000313" key="1">
    <source>
        <dbReference type="EMBL" id="MCI87000.1"/>
    </source>
</evidence>
<dbReference type="AlphaFoldDB" id="A0A392VKT0"/>
<feature type="non-terminal residue" evidence="1">
    <location>
        <position position="50"/>
    </location>
</feature>
<sequence length="50" mass="5669">MTQEKAAIEEDVNALHGSVAVQYEEGFQFALEQMRVLFPDLDEQRLGEAD</sequence>
<organism evidence="1 2">
    <name type="scientific">Trifolium medium</name>
    <dbReference type="NCBI Taxonomy" id="97028"/>
    <lineage>
        <taxon>Eukaryota</taxon>
        <taxon>Viridiplantae</taxon>
        <taxon>Streptophyta</taxon>
        <taxon>Embryophyta</taxon>
        <taxon>Tracheophyta</taxon>
        <taxon>Spermatophyta</taxon>
        <taxon>Magnoliopsida</taxon>
        <taxon>eudicotyledons</taxon>
        <taxon>Gunneridae</taxon>
        <taxon>Pentapetalae</taxon>
        <taxon>rosids</taxon>
        <taxon>fabids</taxon>
        <taxon>Fabales</taxon>
        <taxon>Fabaceae</taxon>
        <taxon>Papilionoideae</taxon>
        <taxon>50 kb inversion clade</taxon>
        <taxon>NPAAA clade</taxon>
        <taxon>Hologalegina</taxon>
        <taxon>IRL clade</taxon>
        <taxon>Trifolieae</taxon>
        <taxon>Trifolium</taxon>
    </lineage>
</organism>